<reference evidence="2" key="1">
    <citation type="journal article" date="2019" name="Int. J. Syst. Evol. Microbiol.">
        <title>The Global Catalogue of Microorganisms (GCM) 10K type strain sequencing project: providing services to taxonomists for standard genome sequencing and annotation.</title>
        <authorList>
            <consortium name="The Broad Institute Genomics Platform"/>
            <consortium name="The Broad Institute Genome Sequencing Center for Infectious Disease"/>
            <person name="Wu L."/>
            <person name="Ma J."/>
        </authorList>
    </citation>
    <scope>NUCLEOTIDE SEQUENCE [LARGE SCALE GENOMIC DNA]</scope>
    <source>
        <strain evidence="2">CGMCC 4.7246</strain>
    </source>
</reference>
<protein>
    <submittedName>
        <fullName evidence="1">Uncharacterized protein</fullName>
    </submittedName>
</protein>
<proteinExistence type="predicted"/>
<evidence type="ECO:0000313" key="1">
    <source>
        <dbReference type="EMBL" id="MFC6088075.1"/>
    </source>
</evidence>
<dbReference type="RefSeq" id="WP_380632191.1">
    <property type="nucleotide sequence ID" value="NZ_JBHSQO010000002.1"/>
</dbReference>
<name>A0ABW1NXJ6_9PSEU</name>
<comment type="caution">
    <text evidence="1">The sequence shown here is derived from an EMBL/GenBank/DDBJ whole genome shotgun (WGS) entry which is preliminary data.</text>
</comment>
<sequence>MGTMVLATVLALPLAVLAARVGRRRWVRPRVRTELFRHRLLVEDPARSLTRS</sequence>
<dbReference type="EMBL" id="JBHSQO010000002">
    <property type="protein sequence ID" value="MFC6088075.1"/>
    <property type="molecule type" value="Genomic_DNA"/>
</dbReference>
<dbReference type="Proteomes" id="UP001596220">
    <property type="component" value="Unassembled WGS sequence"/>
</dbReference>
<gene>
    <name evidence="1" type="ORF">ACFP3R_02195</name>
</gene>
<keyword evidence="2" id="KW-1185">Reference proteome</keyword>
<organism evidence="1 2">
    <name type="scientific">Saccharothrix lopnurensis</name>
    <dbReference type="NCBI Taxonomy" id="1670621"/>
    <lineage>
        <taxon>Bacteria</taxon>
        <taxon>Bacillati</taxon>
        <taxon>Actinomycetota</taxon>
        <taxon>Actinomycetes</taxon>
        <taxon>Pseudonocardiales</taxon>
        <taxon>Pseudonocardiaceae</taxon>
        <taxon>Saccharothrix</taxon>
    </lineage>
</organism>
<accession>A0ABW1NXJ6</accession>
<evidence type="ECO:0000313" key="2">
    <source>
        <dbReference type="Proteomes" id="UP001596220"/>
    </source>
</evidence>